<dbReference type="AlphaFoldDB" id="A0AAV9ZNN6"/>
<evidence type="ECO:0000313" key="1">
    <source>
        <dbReference type="EMBL" id="KAK6988114.1"/>
    </source>
</evidence>
<gene>
    <name evidence="1" type="ORF">R3P38DRAFT_3229679</name>
</gene>
<organism evidence="1 2">
    <name type="scientific">Favolaschia claudopus</name>
    <dbReference type="NCBI Taxonomy" id="2862362"/>
    <lineage>
        <taxon>Eukaryota</taxon>
        <taxon>Fungi</taxon>
        <taxon>Dikarya</taxon>
        <taxon>Basidiomycota</taxon>
        <taxon>Agaricomycotina</taxon>
        <taxon>Agaricomycetes</taxon>
        <taxon>Agaricomycetidae</taxon>
        <taxon>Agaricales</taxon>
        <taxon>Marasmiineae</taxon>
        <taxon>Mycenaceae</taxon>
        <taxon>Favolaschia</taxon>
    </lineage>
</organism>
<accession>A0AAV9ZNN6</accession>
<keyword evidence="2" id="KW-1185">Reference proteome</keyword>
<name>A0AAV9ZNN6_9AGAR</name>
<dbReference type="EMBL" id="JAWWNJ010000126">
    <property type="protein sequence ID" value="KAK6988114.1"/>
    <property type="molecule type" value="Genomic_DNA"/>
</dbReference>
<dbReference type="Proteomes" id="UP001362999">
    <property type="component" value="Unassembled WGS sequence"/>
</dbReference>
<evidence type="ECO:0000313" key="2">
    <source>
        <dbReference type="Proteomes" id="UP001362999"/>
    </source>
</evidence>
<sequence>MPANLYRLFVYLELSFLVFRNLSLKDLVLFSHSGAQARKMFRAFMATRFDNAMSPFIPRSILAPFRTTLRQASAVIVGSVSASFIRLDMDTSAFYSPVDLNILTPNGTSTAWALFFQAANAYCVPAVARTRFNSFLVSFKRYKLPGIAHPRYITIGEVSNASVLPAVFYAETTAQMTMLTCERVVIPYDISLNGLCVAGLHADEDEVWFVSGYKPFTPAADLQACGAACRYIDRESVGFSGMKETEWSLSVDMEWQDVRRSNVKWRLGNVCDNRHCPNSGKKIRLSH</sequence>
<proteinExistence type="predicted"/>
<reference evidence="1 2" key="1">
    <citation type="journal article" date="2024" name="J Genomics">
        <title>Draft genome sequencing and assembly of Favolaschia claudopus CIRM-BRFM 2984 isolated from oak limbs.</title>
        <authorList>
            <person name="Navarro D."/>
            <person name="Drula E."/>
            <person name="Chaduli D."/>
            <person name="Cazenave R."/>
            <person name="Ahrendt S."/>
            <person name="Wang J."/>
            <person name="Lipzen A."/>
            <person name="Daum C."/>
            <person name="Barry K."/>
            <person name="Grigoriev I.V."/>
            <person name="Favel A."/>
            <person name="Rosso M.N."/>
            <person name="Martin F."/>
        </authorList>
    </citation>
    <scope>NUCLEOTIDE SEQUENCE [LARGE SCALE GENOMIC DNA]</scope>
    <source>
        <strain evidence="1 2">CIRM-BRFM 2984</strain>
    </source>
</reference>
<comment type="caution">
    <text evidence="1">The sequence shown here is derived from an EMBL/GenBank/DDBJ whole genome shotgun (WGS) entry which is preliminary data.</text>
</comment>
<protein>
    <submittedName>
        <fullName evidence="1">Uncharacterized protein</fullName>
    </submittedName>
</protein>